<dbReference type="PROSITE" id="PS50013">
    <property type="entry name" value="CHROMO_2"/>
    <property type="match status" value="1"/>
</dbReference>
<dbReference type="RefSeq" id="XP_038983659.1">
    <property type="nucleotide sequence ID" value="XM_039127731.1"/>
</dbReference>
<evidence type="ECO:0000259" key="2">
    <source>
        <dbReference type="PROSITE" id="PS50013"/>
    </source>
</evidence>
<feature type="compositionally biased region" description="Low complexity" evidence="1">
    <location>
        <begin position="144"/>
        <end position="155"/>
    </location>
</feature>
<dbReference type="KEGG" id="pda:120111170"/>
<dbReference type="PANTHER" id="PTHR35046">
    <property type="entry name" value="ZINC KNUCKLE (CCHC-TYPE) FAMILY PROTEIN"/>
    <property type="match status" value="1"/>
</dbReference>
<keyword evidence="3" id="KW-1185">Reference proteome</keyword>
<reference evidence="4" key="2">
    <citation type="submission" date="2025-08" db="UniProtKB">
        <authorList>
            <consortium name="RefSeq"/>
        </authorList>
    </citation>
    <scope>IDENTIFICATION</scope>
    <source>
        <tissue evidence="4">Young leaves</tissue>
    </source>
</reference>
<evidence type="ECO:0000313" key="3">
    <source>
        <dbReference type="Proteomes" id="UP000228380"/>
    </source>
</evidence>
<dbReference type="Pfam" id="PF24626">
    <property type="entry name" value="SH3_Tf2-1"/>
    <property type="match status" value="1"/>
</dbReference>
<gene>
    <name evidence="4" type="primary">LOC120111170</name>
</gene>
<dbReference type="PANTHER" id="PTHR35046:SF26">
    <property type="entry name" value="RNA-DIRECTED DNA POLYMERASE"/>
    <property type="match status" value="1"/>
</dbReference>
<feature type="domain" description="Chromo" evidence="2">
    <location>
        <begin position="168"/>
        <end position="232"/>
    </location>
</feature>
<protein>
    <submittedName>
        <fullName evidence="4">Uncharacterized protein LOC120111170</fullName>
    </submittedName>
</protein>
<dbReference type="Proteomes" id="UP000228380">
    <property type="component" value="Chromosome 6"/>
</dbReference>
<feature type="region of interest" description="Disordered" evidence="1">
    <location>
        <begin position="144"/>
        <end position="163"/>
    </location>
</feature>
<evidence type="ECO:0000256" key="1">
    <source>
        <dbReference type="SAM" id="MobiDB-lite"/>
    </source>
</evidence>
<dbReference type="GeneID" id="120111170"/>
<dbReference type="Gene3D" id="2.40.50.40">
    <property type="match status" value="1"/>
</dbReference>
<dbReference type="SUPFAM" id="SSF54160">
    <property type="entry name" value="Chromo domain-like"/>
    <property type="match status" value="1"/>
</dbReference>
<dbReference type="Pfam" id="PF00385">
    <property type="entry name" value="Chromo"/>
    <property type="match status" value="1"/>
</dbReference>
<dbReference type="InterPro" id="IPR000953">
    <property type="entry name" value="Chromo/chromo_shadow_dom"/>
</dbReference>
<proteinExistence type="predicted"/>
<dbReference type="SMART" id="SM00298">
    <property type="entry name" value="CHROMO"/>
    <property type="match status" value="1"/>
</dbReference>
<name>A0A8B9AK42_PHODC</name>
<dbReference type="InterPro" id="IPR056924">
    <property type="entry name" value="SH3_Tf2-1"/>
</dbReference>
<sequence>MSSFEVVYGQHPRKPVDLIPLPMHSRTSESAESFAQHIRDLHKDIIKKLNISNQIYKQLADSHRRTSDLAEGDYVMIRIRPERFPSGTVKKLHARGAGPFKILKKIGSNAFVVDLPPDFGISSTFNISDLVKYKKPITIPSEPFEPNPSFESEPIPECPRPKFSKKHDRIERILDEQIISTRRKGYQRYLVRWHGRPESDDTWITREELQQIDPDILEHYQSQKQLPSTELNFLQSGRIGGDTNEPASLWLDC</sequence>
<dbReference type="InterPro" id="IPR016197">
    <property type="entry name" value="Chromo-like_dom_sf"/>
</dbReference>
<dbReference type="OrthoDB" id="693229at2759"/>
<accession>A0A8B9AK42</accession>
<organism evidence="3 4">
    <name type="scientific">Phoenix dactylifera</name>
    <name type="common">Date palm</name>
    <dbReference type="NCBI Taxonomy" id="42345"/>
    <lineage>
        <taxon>Eukaryota</taxon>
        <taxon>Viridiplantae</taxon>
        <taxon>Streptophyta</taxon>
        <taxon>Embryophyta</taxon>
        <taxon>Tracheophyta</taxon>
        <taxon>Spermatophyta</taxon>
        <taxon>Magnoliopsida</taxon>
        <taxon>Liliopsida</taxon>
        <taxon>Arecaceae</taxon>
        <taxon>Coryphoideae</taxon>
        <taxon>Phoeniceae</taxon>
        <taxon>Phoenix</taxon>
    </lineage>
</organism>
<dbReference type="AlphaFoldDB" id="A0A8B9AK42"/>
<reference evidence="3" key="1">
    <citation type="journal article" date="2019" name="Nat. Commun.">
        <title>Genome-wide association mapping of date palm fruit traits.</title>
        <authorList>
            <person name="Hazzouri K.M."/>
            <person name="Gros-Balthazard M."/>
            <person name="Flowers J.M."/>
            <person name="Copetti D."/>
            <person name="Lemansour A."/>
            <person name="Lebrun M."/>
            <person name="Masmoudi K."/>
            <person name="Ferrand S."/>
            <person name="Dhar M.I."/>
            <person name="Fresquez Z.A."/>
            <person name="Rosas U."/>
            <person name="Zhang J."/>
            <person name="Talag J."/>
            <person name="Lee S."/>
            <person name="Kudrna D."/>
            <person name="Powell R.F."/>
            <person name="Leitch I.J."/>
            <person name="Krueger R.R."/>
            <person name="Wing R.A."/>
            <person name="Amiri K.M.A."/>
            <person name="Purugganan M.D."/>
        </authorList>
    </citation>
    <scope>NUCLEOTIDE SEQUENCE [LARGE SCALE GENOMIC DNA]</scope>
    <source>
        <strain evidence="3">cv. Khalas</strain>
    </source>
</reference>
<dbReference type="InterPro" id="IPR023780">
    <property type="entry name" value="Chromo_domain"/>
</dbReference>
<dbReference type="CDD" id="cd00024">
    <property type="entry name" value="CD_CSD"/>
    <property type="match status" value="1"/>
</dbReference>
<evidence type="ECO:0000313" key="4">
    <source>
        <dbReference type="RefSeq" id="XP_038983659.1"/>
    </source>
</evidence>